<feature type="region of interest" description="Disordered" evidence="1">
    <location>
        <begin position="202"/>
        <end position="233"/>
    </location>
</feature>
<feature type="compositionally biased region" description="Pro residues" evidence="1">
    <location>
        <begin position="216"/>
        <end position="226"/>
    </location>
</feature>
<keyword evidence="3" id="KW-1185">Reference proteome</keyword>
<feature type="compositionally biased region" description="Low complexity" evidence="1">
    <location>
        <begin position="202"/>
        <end position="215"/>
    </location>
</feature>
<evidence type="ECO:0000313" key="3">
    <source>
        <dbReference type="Proteomes" id="UP000703269"/>
    </source>
</evidence>
<protein>
    <submittedName>
        <fullName evidence="2">Uncharacterized protein</fullName>
    </submittedName>
</protein>
<comment type="caution">
    <text evidence="2">The sequence shown here is derived from an EMBL/GenBank/DDBJ whole genome shotgun (WGS) entry which is preliminary data.</text>
</comment>
<dbReference type="EMBL" id="BPQB01000052">
    <property type="protein sequence ID" value="GJE95802.1"/>
    <property type="molecule type" value="Genomic_DNA"/>
</dbReference>
<accession>A0A9P3LJ30</accession>
<dbReference type="Proteomes" id="UP000703269">
    <property type="component" value="Unassembled WGS sequence"/>
</dbReference>
<gene>
    <name evidence="2" type="ORF">PsYK624_119900</name>
</gene>
<proteinExistence type="predicted"/>
<organism evidence="2 3">
    <name type="scientific">Phanerochaete sordida</name>
    <dbReference type="NCBI Taxonomy" id="48140"/>
    <lineage>
        <taxon>Eukaryota</taxon>
        <taxon>Fungi</taxon>
        <taxon>Dikarya</taxon>
        <taxon>Basidiomycota</taxon>
        <taxon>Agaricomycotina</taxon>
        <taxon>Agaricomycetes</taxon>
        <taxon>Polyporales</taxon>
        <taxon>Phanerochaetaceae</taxon>
        <taxon>Phanerochaete</taxon>
    </lineage>
</organism>
<sequence length="507" mass="56114">MPLFSKICTCRLKCQVHVVDVTGLGLSDDVDPLVALLQALSIHEQISPGASLMRASGLLMPGEYAEDEINPDFSHMKLPVYILWRGGDGPIFDFGVCPDWGTVGPMVLGKSKAHQQSYDAWDTFWDHYRRAHISGRFRGMRVCAGNICGPVITRKIWVERLRALAELNGVDFDSTPELVAAVRTVMDARPAEDWALVPDAPAPARAAPAPARAAPAPAPTAAPPAPSTTSTTIGWQPLVENNKHARGARRSSTAVLSIGWQPLVENNKHPRGWCSASILGLDAAVDRQSIVQGYKRQRRCASARFLDDDDDGGDRRTLIKGYKHHRRCASSRVLDDDGVFGRWTLVKGYKHQRRCASARVLDDEDDFRPFIEDHDDPRRPILAVAFLWRQSRGFAYGSRSTRAIPLDESRITRASPLGEHSDSTVSTIESTDPDDDRSAAVNSRPPSPPIVVWVVLRGLEPGVHYTRAAYEAGLGQHAERYGRLFTDEGAAMVWFVDNESKQRQFRN</sequence>
<evidence type="ECO:0000313" key="2">
    <source>
        <dbReference type="EMBL" id="GJE95802.1"/>
    </source>
</evidence>
<reference evidence="2 3" key="1">
    <citation type="submission" date="2021-08" db="EMBL/GenBank/DDBJ databases">
        <title>Draft Genome Sequence of Phanerochaete sordida strain YK-624.</title>
        <authorList>
            <person name="Mori T."/>
            <person name="Dohra H."/>
            <person name="Suzuki T."/>
            <person name="Kawagishi H."/>
            <person name="Hirai H."/>
        </authorList>
    </citation>
    <scope>NUCLEOTIDE SEQUENCE [LARGE SCALE GENOMIC DNA]</scope>
    <source>
        <strain evidence="2 3">YK-624</strain>
    </source>
</reference>
<dbReference type="AlphaFoldDB" id="A0A9P3LJ30"/>
<name>A0A9P3LJ30_9APHY</name>
<evidence type="ECO:0000256" key="1">
    <source>
        <dbReference type="SAM" id="MobiDB-lite"/>
    </source>
</evidence>
<feature type="region of interest" description="Disordered" evidence="1">
    <location>
        <begin position="411"/>
        <end position="444"/>
    </location>
</feature>